<keyword evidence="2" id="KW-1185">Reference proteome</keyword>
<accession>A0ACB8YH16</accession>
<protein>
    <submittedName>
        <fullName evidence="1">Uncharacterized protein</fullName>
    </submittedName>
</protein>
<reference evidence="1 2" key="2">
    <citation type="journal article" date="2022" name="Mol. Ecol. Resour.">
        <title>The genomes of chicory, endive, great burdock and yacon provide insights into Asteraceae paleo-polyploidization history and plant inulin production.</title>
        <authorList>
            <person name="Fan W."/>
            <person name="Wang S."/>
            <person name="Wang H."/>
            <person name="Wang A."/>
            <person name="Jiang F."/>
            <person name="Liu H."/>
            <person name="Zhao H."/>
            <person name="Xu D."/>
            <person name="Zhang Y."/>
        </authorList>
    </citation>
    <scope>NUCLEOTIDE SEQUENCE [LARGE SCALE GENOMIC DNA]</scope>
    <source>
        <strain evidence="2">cv. Niubang</strain>
    </source>
</reference>
<dbReference type="EMBL" id="CM042058">
    <property type="protein sequence ID" value="KAI3684733.1"/>
    <property type="molecule type" value="Genomic_DNA"/>
</dbReference>
<name>A0ACB8YH16_ARCLA</name>
<evidence type="ECO:0000313" key="2">
    <source>
        <dbReference type="Proteomes" id="UP001055879"/>
    </source>
</evidence>
<gene>
    <name evidence="1" type="ORF">L6452_33958</name>
</gene>
<dbReference type="Proteomes" id="UP001055879">
    <property type="component" value="Linkage Group LG12"/>
</dbReference>
<sequence>MADDKTHGSVDSSELVDKYLKDPYILQQEIYPASPSSSHAEDTFLSPDSSISSGHKKYENIEPSDSSKHIEASYSGKNIEASYSGKNIEASYSGKNIETSYSTKNLEPSDSRKNIETSSYSNSSSNIEKDGSKKELDKHDSKVGQVHHVDTAAPFESVKEAVSKFGGIVDWKAHRAQKDERRKYIEQELEKANEEIPVFKKKSEEAEKAKEQALRDLDSTKRLIEELKLNLERAQTEERQAKQDSELAQLRVQEMQQGIAEESSVAAKTQLEVAKARHLAAAEELISVRDELEEIRKDYAVLVSERDAAIKKAQEAVSAAKEIEREVENLTIQLITTKESIESTHAAHLESEEHRVVETSDRDQEAINWENELKQSEEELEKVHQQIKLAKDLRAKLDTASVLLQKLKDELAVYMQAKMAEDLDDNDSDNSNKFTRRDIQVGVASAKKSLDEVNHNIEKANENIMCLKTAANSLTTKLESEKAVLKKLRKQKGLGSEAVVSLESELKKTRAELDDVRKQEKETREKMAELPKQLKKVSEEAENAKSMAEGARLVLKKAKEAAEQAKSGANSMTTRLAAAQKEIEAARAAEKLALGAITALHESESARGPKHEEPKGGVTISLEEYYELSKRAHEAEEAANKRVTDAMTQIDEAKDSEMQSLNKLTQLNSELAARKDALNVALQKAELAKESKLNIEQELQKRKGENDQKKKGNGGGGFFRGLSQKNRDPPPQKDGGSGKSKNGAPEGGNNNSGDTSPDGKGSKKKKKSFMPKFFMFMGGKNKMNMNMNMNMKGFHKSSKDNAKDNNNV</sequence>
<proteinExistence type="predicted"/>
<reference evidence="2" key="1">
    <citation type="journal article" date="2022" name="Mol. Ecol. Resour.">
        <title>The genomes of chicory, endive, great burdock and yacon provide insights into Asteraceae palaeo-polyploidization history and plant inulin production.</title>
        <authorList>
            <person name="Fan W."/>
            <person name="Wang S."/>
            <person name="Wang H."/>
            <person name="Wang A."/>
            <person name="Jiang F."/>
            <person name="Liu H."/>
            <person name="Zhao H."/>
            <person name="Xu D."/>
            <person name="Zhang Y."/>
        </authorList>
    </citation>
    <scope>NUCLEOTIDE SEQUENCE [LARGE SCALE GENOMIC DNA]</scope>
    <source>
        <strain evidence="2">cv. Niubang</strain>
    </source>
</reference>
<organism evidence="1 2">
    <name type="scientific">Arctium lappa</name>
    <name type="common">Greater burdock</name>
    <name type="synonym">Lappa major</name>
    <dbReference type="NCBI Taxonomy" id="4217"/>
    <lineage>
        <taxon>Eukaryota</taxon>
        <taxon>Viridiplantae</taxon>
        <taxon>Streptophyta</taxon>
        <taxon>Embryophyta</taxon>
        <taxon>Tracheophyta</taxon>
        <taxon>Spermatophyta</taxon>
        <taxon>Magnoliopsida</taxon>
        <taxon>eudicotyledons</taxon>
        <taxon>Gunneridae</taxon>
        <taxon>Pentapetalae</taxon>
        <taxon>asterids</taxon>
        <taxon>campanulids</taxon>
        <taxon>Asterales</taxon>
        <taxon>Asteraceae</taxon>
        <taxon>Carduoideae</taxon>
        <taxon>Cardueae</taxon>
        <taxon>Arctiinae</taxon>
        <taxon>Arctium</taxon>
    </lineage>
</organism>
<comment type="caution">
    <text evidence="1">The sequence shown here is derived from an EMBL/GenBank/DDBJ whole genome shotgun (WGS) entry which is preliminary data.</text>
</comment>
<evidence type="ECO:0000313" key="1">
    <source>
        <dbReference type="EMBL" id="KAI3684733.1"/>
    </source>
</evidence>